<evidence type="ECO:0000313" key="3">
    <source>
        <dbReference type="EMBL" id="SFQ44956.1"/>
    </source>
</evidence>
<feature type="short sequence motif" description="HXTX 1" evidence="2">
    <location>
        <begin position="42"/>
        <end position="45"/>
    </location>
</feature>
<keyword evidence="3" id="KW-0436">Ligase</keyword>
<proteinExistence type="inferred from homology"/>
<reference evidence="4" key="1">
    <citation type="submission" date="2016-10" db="EMBL/GenBank/DDBJ databases">
        <authorList>
            <person name="Varghese N."/>
            <person name="Submissions S."/>
        </authorList>
    </citation>
    <scope>NUCLEOTIDE SEQUENCE [LARGE SCALE GENOMIC DNA]</scope>
    <source>
        <strain evidence="4">DSM 11706</strain>
    </source>
</reference>
<evidence type="ECO:0000313" key="4">
    <source>
        <dbReference type="Proteomes" id="UP000198734"/>
    </source>
</evidence>
<comment type="function">
    <text evidence="2">Hydrolyzes RNA 2',3'-cyclic phosphodiester to an RNA 2'-phosphomonoester.</text>
</comment>
<keyword evidence="4" id="KW-1185">Reference proteome</keyword>
<dbReference type="InterPro" id="IPR009097">
    <property type="entry name" value="Cyclic_Pdiesterase"/>
</dbReference>
<dbReference type="NCBIfam" id="TIGR02258">
    <property type="entry name" value="2_5_ligase"/>
    <property type="match status" value="1"/>
</dbReference>
<comment type="catalytic activity">
    <reaction evidence="2">
        <text>a 3'-end 2',3'-cyclophospho-ribonucleotide-RNA + H2O = a 3'-end 2'-phospho-ribonucleotide-RNA + H(+)</text>
        <dbReference type="Rhea" id="RHEA:11828"/>
        <dbReference type="Rhea" id="RHEA-COMP:10464"/>
        <dbReference type="Rhea" id="RHEA-COMP:17353"/>
        <dbReference type="ChEBI" id="CHEBI:15377"/>
        <dbReference type="ChEBI" id="CHEBI:15378"/>
        <dbReference type="ChEBI" id="CHEBI:83064"/>
        <dbReference type="ChEBI" id="CHEBI:173113"/>
        <dbReference type="EC" id="3.1.4.58"/>
    </reaction>
</comment>
<keyword evidence="1 2" id="KW-0378">Hydrolase</keyword>
<gene>
    <name evidence="3" type="ORF">SAMN05421670_2079</name>
</gene>
<accession>A0A1I5YL89</accession>
<protein>
    <recommendedName>
        <fullName evidence="2">RNA 2',3'-cyclic phosphodiesterase</fullName>
        <shortName evidence="2">RNA 2',3'-CPDase</shortName>
        <ecNumber evidence="2">3.1.4.58</ecNumber>
    </recommendedName>
</protein>
<dbReference type="Pfam" id="PF13563">
    <property type="entry name" value="2_5_RNA_ligase2"/>
    <property type="match status" value="1"/>
</dbReference>
<dbReference type="PANTHER" id="PTHR35561">
    <property type="entry name" value="RNA 2',3'-CYCLIC PHOSPHODIESTERASE"/>
    <property type="match status" value="1"/>
</dbReference>
<dbReference type="PANTHER" id="PTHR35561:SF1">
    <property type="entry name" value="RNA 2',3'-CYCLIC PHOSPHODIESTERASE"/>
    <property type="match status" value="1"/>
</dbReference>
<dbReference type="SUPFAM" id="SSF55144">
    <property type="entry name" value="LigT-like"/>
    <property type="match status" value="1"/>
</dbReference>
<dbReference type="GO" id="GO:0016874">
    <property type="term" value="F:ligase activity"/>
    <property type="evidence" value="ECO:0007669"/>
    <property type="project" value="UniProtKB-KW"/>
</dbReference>
<dbReference type="OrthoDB" id="9789350at2"/>
<evidence type="ECO:0000256" key="2">
    <source>
        <dbReference type="HAMAP-Rule" id="MF_01940"/>
    </source>
</evidence>
<dbReference type="HAMAP" id="MF_01940">
    <property type="entry name" value="RNA_CPDase"/>
    <property type="match status" value="1"/>
</dbReference>
<feature type="active site" description="Proton donor" evidence="2">
    <location>
        <position position="42"/>
    </location>
</feature>
<dbReference type="RefSeq" id="WP_093536823.1">
    <property type="nucleotide sequence ID" value="NZ_FOXU01000003.1"/>
</dbReference>
<sequence>MNKHYFIAIKIPKELAAAIIQERDKTNLHRTHKILPVAEDLHITLYYLGHVADGILQQIIHSLNRLEWESFELKTSGVAHFGNEATPRVVYTSLEKSDSLQLLQQKIVQLLSNFIEVQKTNDFTAHITMAKKWASLESLNLKAFNLSDVVFDVLSFSIFTVNVNRSPRYEEICTVKWRRGENNGPTS</sequence>
<dbReference type="InterPro" id="IPR004175">
    <property type="entry name" value="RNA_CPDase"/>
</dbReference>
<organism evidence="3 4">
    <name type="scientific">Psychrobacillus psychrotolerans</name>
    <dbReference type="NCBI Taxonomy" id="126156"/>
    <lineage>
        <taxon>Bacteria</taxon>
        <taxon>Bacillati</taxon>
        <taxon>Bacillota</taxon>
        <taxon>Bacilli</taxon>
        <taxon>Bacillales</taxon>
        <taxon>Bacillaceae</taxon>
        <taxon>Psychrobacillus</taxon>
    </lineage>
</organism>
<evidence type="ECO:0000256" key="1">
    <source>
        <dbReference type="ARBA" id="ARBA00022801"/>
    </source>
</evidence>
<dbReference type="EMBL" id="FOXU01000003">
    <property type="protein sequence ID" value="SFQ44956.1"/>
    <property type="molecule type" value="Genomic_DNA"/>
</dbReference>
<dbReference type="AlphaFoldDB" id="A0A1I5YL89"/>
<feature type="active site" description="Proton acceptor" evidence="2">
    <location>
        <position position="126"/>
    </location>
</feature>
<dbReference type="Proteomes" id="UP000198734">
    <property type="component" value="Unassembled WGS sequence"/>
</dbReference>
<dbReference type="EC" id="3.1.4.58" evidence="2"/>
<dbReference type="STRING" id="126156.SAMN05421670_2079"/>
<name>A0A1I5YL89_9BACI</name>
<dbReference type="GO" id="GO:0004113">
    <property type="term" value="F:2',3'-cyclic-nucleotide 3'-phosphodiesterase activity"/>
    <property type="evidence" value="ECO:0007669"/>
    <property type="project" value="InterPro"/>
</dbReference>
<comment type="similarity">
    <text evidence="2">Belongs to the 2H phosphoesterase superfamily. ThpR family.</text>
</comment>
<feature type="short sequence motif" description="HXTX 2" evidence="2">
    <location>
        <begin position="126"/>
        <end position="129"/>
    </location>
</feature>
<dbReference type="GO" id="GO:0008664">
    <property type="term" value="F:RNA 2',3'-cyclic 3'-phosphodiesterase activity"/>
    <property type="evidence" value="ECO:0007669"/>
    <property type="project" value="UniProtKB-EC"/>
</dbReference>
<dbReference type="Gene3D" id="3.90.1140.10">
    <property type="entry name" value="Cyclic phosphodiesterase"/>
    <property type="match status" value="1"/>
</dbReference>